<evidence type="ECO:0000313" key="1">
    <source>
        <dbReference type="EMBL" id="KAF7815296.1"/>
    </source>
</evidence>
<reference evidence="1" key="1">
    <citation type="submission" date="2020-09" db="EMBL/GenBank/DDBJ databases">
        <title>Genome-Enabled Discovery of Anthraquinone Biosynthesis in Senna tora.</title>
        <authorList>
            <person name="Kang S.-H."/>
            <person name="Pandey R.P."/>
            <person name="Lee C.-M."/>
            <person name="Sim J.-S."/>
            <person name="Jeong J.-T."/>
            <person name="Choi B.-S."/>
            <person name="Jung M."/>
            <person name="Ginzburg D."/>
            <person name="Zhao K."/>
            <person name="Won S.Y."/>
            <person name="Oh T.-J."/>
            <person name="Yu Y."/>
            <person name="Kim N.-H."/>
            <person name="Lee O.R."/>
            <person name="Lee T.-H."/>
            <person name="Bashyal P."/>
            <person name="Kim T.-S."/>
            <person name="Lee W.-H."/>
            <person name="Kawkins C."/>
            <person name="Kim C.-K."/>
            <person name="Kim J.S."/>
            <person name="Ahn B.O."/>
            <person name="Rhee S.Y."/>
            <person name="Sohng J.K."/>
        </authorList>
    </citation>
    <scope>NUCLEOTIDE SEQUENCE</scope>
    <source>
        <tissue evidence="1">Leaf</tissue>
    </source>
</reference>
<accession>A0A834T6X3</accession>
<gene>
    <name evidence="1" type="ORF">G2W53_029265</name>
</gene>
<comment type="caution">
    <text evidence="1">The sequence shown here is derived from an EMBL/GenBank/DDBJ whole genome shotgun (WGS) entry which is preliminary data.</text>
</comment>
<evidence type="ECO:0000313" key="2">
    <source>
        <dbReference type="Proteomes" id="UP000634136"/>
    </source>
</evidence>
<name>A0A834T6X3_9FABA</name>
<keyword evidence="2" id="KW-1185">Reference proteome</keyword>
<dbReference type="Proteomes" id="UP000634136">
    <property type="component" value="Unassembled WGS sequence"/>
</dbReference>
<organism evidence="1 2">
    <name type="scientific">Senna tora</name>
    <dbReference type="NCBI Taxonomy" id="362788"/>
    <lineage>
        <taxon>Eukaryota</taxon>
        <taxon>Viridiplantae</taxon>
        <taxon>Streptophyta</taxon>
        <taxon>Embryophyta</taxon>
        <taxon>Tracheophyta</taxon>
        <taxon>Spermatophyta</taxon>
        <taxon>Magnoliopsida</taxon>
        <taxon>eudicotyledons</taxon>
        <taxon>Gunneridae</taxon>
        <taxon>Pentapetalae</taxon>
        <taxon>rosids</taxon>
        <taxon>fabids</taxon>
        <taxon>Fabales</taxon>
        <taxon>Fabaceae</taxon>
        <taxon>Caesalpinioideae</taxon>
        <taxon>Cassia clade</taxon>
        <taxon>Senna</taxon>
    </lineage>
</organism>
<sequence>MAKGPRSTKKEQRELENARASKYKLYVYGYPVVDASIFISRDVNETNYS</sequence>
<proteinExistence type="predicted"/>
<dbReference type="AlphaFoldDB" id="A0A834T6X3"/>
<protein>
    <submittedName>
        <fullName evidence="1">Uncharacterized protein</fullName>
    </submittedName>
</protein>
<dbReference type="EMBL" id="JAAIUW010000009">
    <property type="protein sequence ID" value="KAF7815296.1"/>
    <property type="molecule type" value="Genomic_DNA"/>
</dbReference>